<evidence type="ECO:0000256" key="1">
    <source>
        <dbReference type="SAM" id="MobiDB-lite"/>
    </source>
</evidence>
<accession>A0ABQ9CWP1</accession>
<sequence>MVAVWSRVAVTVLSTYWSSSGSNEWYQSSQSLKIIYALVQMGIASTSPRPRCFTMDDLTLFAWEGFSSGGDIFKDDFCEKPIETSPMSDRVNARQLHDSPINGQDRAHHQPMDIFNRIKKVEEVTMQGQLWPEKKRGRMCENNSSADTKDSGAEGGRKTSGTRTEIPLKPVVRKSVPLQPMEAHRGAELMLEKFMEDYLLWEGTDAGAGEKYEEEEAVKTMLVN</sequence>
<gene>
    <name evidence="2" type="ORF">WISP_122620</name>
</gene>
<protein>
    <submittedName>
        <fullName evidence="2">Uncharacterized protein</fullName>
    </submittedName>
</protein>
<evidence type="ECO:0000313" key="3">
    <source>
        <dbReference type="Proteomes" id="UP001145742"/>
    </source>
</evidence>
<proteinExistence type="predicted"/>
<comment type="caution">
    <text evidence="2">The sequence shown here is derived from an EMBL/GenBank/DDBJ whole genome shotgun (WGS) entry which is preliminary data.</text>
</comment>
<name>A0ABQ9CWP1_9PASS</name>
<dbReference type="Proteomes" id="UP001145742">
    <property type="component" value="Unassembled WGS sequence"/>
</dbReference>
<feature type="compositionally biased region" description="Basic and acidic residues" evidence="1">
    <location>
        <begin position="147"/>
        <end position="157"/>
    </location>
</feature>
<feature type="region of interest" description="Disordered" evidence="1">
    <location>
        <begin position="135"/>
        <end position="165"/>
    </location>
</feature>
<organism evidence="2 3">
    <name type="scientific">Willisornis vidua</name>
    <name type="common">Xingu scale-backed antbird</name>
    <dbReference type="NCBI Taxonomy" id="1566151"/>
    <lineage>
        <taxon>Eukaryota</taxon>
        <taxon>Metazoa</taxon>
        <taxon>Chordata</taxon>
        <taxon>Craniata</taxon>
        <taxon>Vertebrata</taxon>
        <taxon>Euteleostomi</taxon>
        <taxon>Archelosauria</taxon>
        <taxon>Archosauria</taxon>
        <taxon>Dinosauria</taxon>
        <taxon>Saurischia</taxon>
        <taxon>Theropoda</taxon>
        <taxon>Coelurosauria</taxon>
        <taxon>Aves</taxon>
        <taxon>Neognathae</taxon>
        <taxon>Neoaves</taxon>
        <taxon>Telluraves</taxon>
        <taxon>Australaves</taxon>
        <taxon>Passeriformes</taxon>
        <taxon>Thamnophilidae</taxon>
        <taxon>Willisornis</taxon>
    </lineage>
</organism>
<reference evidence="2" key="1">
    <citation type="submission" date="2019-10" db="EMBL/GenBank/DDBJ databases">
        <authorList>
            <person name="Soares A.E.R."/>
            <person name="Aleixo A."/>
            <person name="Schneider P."/>
            <person name="Miyaki C.Y."/>
            <person name="Schneider M.P."/>
            <person name="Mello C."/>
            <person name="Vasconcelos A.T.R."/>
        </authorList>
    </citation>
    <scope>NUCLEOTIDE SEQUENCE</scope>
    <source>
        <tissue evidence="2">Muscle</tissue>
    </source>
</reference>
<dbReference type="EMBL" id="WHWB01034566">
    <property type="protein sequence ID" value="KAJ7408114.1"/>
    <property type="molecule type" value="Genomic_DNA"/>
</dbReference>
<keyword evidence="3" id="KW-1185">Reference proteome</keyword>
<evidence type="ECO:0000313" key="2">
    <source>
        <dbReference type="EMBL" id="KAJ7408114.1"/>
    </source>
</evidence>